<dbReference type="GO" id="GO:0016887">
    <property type="term" value="F:ATP hydrolysis activity"/>
    <property type="evidence" value="ECO:0007669"/>
    <property type="project" value="InterPro"/>
</dbReference>
<evidence type="ECO:0000256" key="2">
    <source>
        <dbReference type="ARBA" id="ARBA00022475"/>
    </source>
</evidence>
<dbReference type="GO" id="GO:0016020">
    <property type="term" value="C:membrane"/>
    <property type="evidence" value="ECO:0007669"/>
    <property type="project" value="InterPro"/>
</dbReference>
<organism evidence="12 13">
    <name type="scientific">Granulibacter bethesdensis</name>
    <dbReference type="NCBI Taxonomy" id="364410"/>
    <lineage>
        <taxon>Bacteria</taxon>
        <taxon>Pseudomonadati</taxon>
        <taxon>Pseudomonadota</taxon>
        <taxon>Alphaproteobacteria</taxon>
        <taxon>Acetobacterales</taxon>
        <taxon>Acetobacteraceae</taxon>
        <taxon>Granulibacter</taxon>
    </lineage>
</organism>
<dbReference type="SUPFAM" id="SSF50331">
    <property type="entry name" value="MOP-like"/>
    <property type="match status" value="1"/>
</dbReference>
<dbReference type="EMBL" id="CP018191">
    <property type="protein sequence ID" value="APH55446.1"/>
    <property type="molecule type" value="Genomic_DNA"/>
</dbReference>
<evidence type="ECO:0000256" key="1">
    <source>
        <dbReference type="ARBA" id="ARBA00022448"/>
    </source>
</evidence>
<dbReference type="SMART" id="SM00382">
    <property type="entry name" value="AAA"/>
    <property type="match status" value="1"/>
</dbReference>
<protein>
    <submittedName>
        <fullName evidence="12">Molybdenum transport ATP-binding protein modC</fullName>
    </submittedName>
</protein>
<evidence type="ECO:0000259" key="10">
    <source>
        <dbReference type="PROSITE" id="PS50893"/>
    </source>
</evidence>
<keyword evidence="5" id="KW-0547">Nucleotide-binding</keyword>
<dbReference type="InterPro" id="IPR050334">
    <property type="entry name" value="Molybdenum_import_ModC"/>
</dbReference>
<dbReference type="RefSeq" id="WP_072573223.1">
    <property type="nucleotide sequence ID" value="NZ_CP018191.1"/>
</dbReference>
<evidence type="ECO:0000256" key="8">
    <source>
        <dbReference type="ARBA" id="ARBA00023136"/>
    </source>
</evidence>
<gene>
    <name evidence="12" type="ORF">GbCGDNIH9_2124</name>
</gene>
<dbReference type="NCBIfam" id="TIGR02142">
    <property type="entry name" value="modC_ABC"/>
    <property type="match status" value="1"/>
</dbReference>
<evidence type="ECO:0000313" key="13">
    <source>
        <dbReference type="Proteomes" id="UP000182373"/>
    </source>
</evidence>
<evidence type="ECO:0000256" key="3">
    <source>
        <dbReference type="ARBA" id="ARBA00022505"/>
    </source>
</evidence>
<dbReference type="Gene3D" id="2.40.50.100">
    <property type="match status" value="1"/>
</dbReference>
<evidence type="ECO:0000256" key="5">
    <source>
        <dbReference type="ARBA" id="ARBA00022741"/>
    </source>
</evidence>
<dbReference type="InterPro" id="IPR003439">
    <property type="entry name" value="ABC_transporter-like_ATP-bd"/>
</dbReference>
<keyword evidence="7" id="KW-1278">Translocase</keyword>
<dbReference type="InterPro" id="IPR027417">
    <property type="entry name" value="P-loop_NTPase"/>
</dbReference>
<dbReference type="GO" id="GO:0005524">
    <property type="term" value="F:ATP binding"/>
    <property type="evidence" value="ECO:0007669"/>
    <property type="project" value="UniProtKB-KW"/>
</dbReference>
<feature type="domain" description="ABC transporter" evidence="10">
    <location>
        <begin position="1"/>
        <end position="228"/>
    </location>
</feature>
<dbReference type="Pfam" id="PF00005">
    <property type="entry name" value="ABC_tran"/>
    <property type="match status" value="1"/>
</dbReference>
<proteinExistence type="predicted"/>
<keyword evidence="4" id="KW-0997">Cell inner membrane</keyword>
<dbReference type="PROSITE" id="PS00211">
    <property type="entry name" value="ABC_TRANSPORTER_1"/>
    <property type="match status" value="1"/>
</dbReference>
<sequence length="361" mass="38334">MSSARLEVRLHHQFPGTAIDICFAGSGCTVLFGPSGAGKSTIAMAVAGLMRPDHLHLRVGGLDLHDLPPERRRIGVVFQDARLFPHLSVLGNLEYGARRAPPGDFPLSWDDIMTMLGIGALLKRRPATLSGGERQRVAIGRALLSRPHMLVMDEPLASLDQARKQDILPVLRRLKAAGLPILYVTHALPEMAYLADHVVVLETGRVRASGLLDSISSDPALSGCFGHEAGAVLEAVVSGHMPDRGLTVLSCAGTEVLVPLQALPPGTGLRVRIPAADVIVAAEAPGHISLHNILPVVMTDWQPANLQGRTGTTQEALVRLALPGGHLLARVTRDAVQRLGLEPGRHVLALIKSVAVDVLGP</sequence>
<dbReference type="Pfam" id="PF03459">
    <property type="entry name" value="TOBE"/>
    <property type="match status" value="1"/>
</dbReference>
<dbReference type="GO" id="GO:0140359">
    <property type="term" value="F:ABC-type transporter activity"/>
    <property type="evidence" value="ECO:0007669"/>
    <property type="project" value="InterPro"/>
</dbReference>
<reference evidence="13" key="1">
    <citation type="submission" date="2016-11" db="EMBL/GenBank/DDBJ databases">
        <title>Comparative genomic and phenotypic analysis of Granulibacter bethesdensis clinical isolates from patients with chronic granulomatous disease.</title>
        <authorList>
            <person name="Zarember K.A."/>
            <person name="Porcella S.F."/>
            <person name="Chu J."/>
            <person name="Ding L."/>
            <person name="Dahlstrom E."/>
            <person name="Barbian K."/>
            <person name="Martens C."/>
            <person name="Sykora L."/>
            <person name="Kramer S."/>
            <person name="Pettinato A.M."/>
            <person name="Hong H."/>
            <person name="Wald G."/>
            <person name="Berg L.J."/>
            <person name="Rogge L.S."/>
            <person name="Greenberg D.E."/>
            <person name="Falcone E.L."/>
            <person name="Neves J.F."/>
            <person name="Simoes M.J."/>
            <person name="Casal M."/>
            <person name="Rodriguez-Lopez F.C."/>
            <person name="Zelazny A."/>
            <person name="Gallin J.I."/>
            <person name="Holland S.M."/>
        </authorList>
    </citation>
    <scope>NUCLEOTIDE SEQUENCE [LARGE SCALE GENOMIC DNA]</scope>
    <source>
        <strain evidence="13">NIH9.1</strain>
    </source>
</reference>
<dbReference type="PROSITE" id="PS50893">
    <property type="entry name" value="ABC_TRANSPORTER_2"/>
    <property type="match status" value="1"/>
</dbReference>
<keyword evidence="8" id="KW-0472">Membrane</keyword>
<dbReference type="Proteomes" id="UP000182373">
    <property type="component" value="Chromosome"/>
</dbReference>
<accession>A0AAC9P9C4</accession>
<dbReference type="InterPro" id="IPR011868">
    <property type="entry name" value="ModC_ABC_ATP-bd"/>
</dbReference>
<dbReference type="InterPro" id="IPR004606">
    <property type="entry name" value="Mop_domain"/>
</dbReference>
<evidence type="ECO:0000256" key="6">
    <source>
        <dbReference type="ARBA" id="ARBA00022840"/>
    </source>
</evidence>
<evidence type="ECO:0000256" key="9">
    <source>
        <dbReference type="PROSITE-ProRule" id="PRU01213"/>
    </source>
</evidence>
<dbReference type="PROSITE" id="PS51866">
    <property type="entry name" value="MOP"/>
    <property type="match status" value="1"/>
</dbReference>
<evidence type="ECO:0000256" key="4">
    <source>
        <dbReference type="ARBA" id="ARBA00022519"/>
    </source>
</evidence>
<dbReference type="InterPro" id="IPR008995">
    <property type="entry name" value="Mo/tungstate-bd_C_term_dom"/>
</dbReference>
<keyword evidence="3 9" id="KW-0500">Molybdenum</keyword>
<dbReference type="PANTHER" id="PTHR43514:SF4">
    <property type="entry name" value="ABC TRANSPORTER I FAMILY MEMBER 10"/>
    <property type="match status" value="1"/>
</dbReference>
<feature type="domain" description="Mop" evidence="11">
    <location>
        <begin position="287"/>
        <end position="360"/>
    </location>
</feature>
<dbReference type="PANTHER" id="PTHR43514">
    <property type="entry name" value="ABC TRANSPORTER I FAMILY MEMBER 10"/>
    <property type="match status" value="1"/>
</dbReference>
<keyword evidence="1" id="KW-0813">Transport</keyword>
<dbReference type="AlphaFoldDB" id="A0AAC9P9C4"/>
<keyword evidence="6 12" id="KW-0067">ATP-binding</keyword>
<evidence type="ECO:0000256" key="7">
    <source>
        <dbReference type="ARBA" id="ARBA00022967"/>
    </source>
</evidence>
<dbReference type="GO" id="GO:0015098">
    <property type="term" value="F:molybdate ion transmembrane transporter activity"/>
    <property type="evidence" value="ECO:0007669"/>
    <property type="project" value="InterPro"/>
</dbReference>
<keyword evidence="2" id="KW-1003">Cell membrane</keyword>
<dbReference type="Gene3D" id="3.40.50.300">
    <property type="entry name" value="P-loop containing nucleotide triphosphate hydrolases"/>
    <property type="match status" value="1"/>
</dbReference>
<evidence type="ECO:0000313" key="12">
    <source>
        <dbReference type="EMBL" id="APH55446.1"/>
    </source>
</evidence>
<dbReference type="InterPro" id="IPR005116">
    <property type="entry name" value="Transp-assoc_OB_typ1"/>
</dbReference>
<dbReference type="SUPFAM" id="SSF52540">
    <property type="entry name" value="P-loop containing nucleoside triphosphate hydrolases"/>
    <property type="match status" value="1"/>
</dbReference>
<name>A0AAC9P9C4_9PROT</name>
<dbReference type="InterPro" id="IPR003593">
    <property type="entry name" value="AAA+_ATPase"/>
</dbReference>
<dbReference type="InterPro" id="IPR017871">
    <property type="entry name" value="ABC_transporter-like_CS"/>
</dbReference>
<evidence type="ECO:0000259" key="11">
    <source>
        <dbReference type="PROSITE" id="PS51866"/>
    </source>
</evidence>